<dbReference type="GO" id="GO:0016020">
    <property type="term" value="C:membrane"/>
    <property type="evidence" value="ECO:0007669"/>
    <property type="project" value="UniProtKB-SubCell"/>
</dbReference>
<feature type="domain" description="FAD-binding PCMH-type" evidence="8">
    <location>
        <begin position="1"/>
        <end position="171"/>
    </location>
</feature>
<dbReference type="EMBL" id="CH476618">
    <property type="protein sequence ID" value="EEP81985.1"/>
    <property type="molecule type" value="Genomic_DNA"/>
</dbReference>
<dbReference type="InterPro" id="IPR016169">
    <property type="entry name" value="FAD-bd_PCMH_sub2"/>
</dbReference>
<evidence type="ECO:0000256" key="4">
    <source>
        <dbReference type="ARBA" id="ARBA00022989"/>
    </source>
</evidence>
<dbReference type="GeneID" id="8437378"/>
<dbReference type="PANTHER" id="PTHR10801:SF0">
    <property type="entry name" value="DELTA(24)-STEROL REDUCTASE"/>
    <property type="match status" value="1"/>
</dbReference>
<evidence type="ECO:0000256" key="3">
    <source>
        <dbReference type="ARBA" id="ARBA00022692"/>
    </source>
</evidence>
<evidence type="ECO:0000313" key="10">
    <source>
        <dbReference type="Proteomes" id="UP000002058"/>
    </source>
</evidence>
<dbReference type="InterPro" id="IPR006094">
    <property type="entry name" value="Oxid_FAD_bind_N"/>
</dbReference>
<dbReference type="eggNOG" id="KOG1262">
    <property type="taxonomic scope" value="Eukaryota"/>
</dbReference>
<protein>
    <recommendedName>
        <fullName evidence="2">Delta(24)-sterol reductase</fullName>
        <ecNumber evidence="2">1.3.1.72</ecNumber>
    </recommendedName>
</protein>
<dbReference type="VEuPathDB" id="FungiDB:UREG_06850"/>
<keyword evidence="5" id="KW-0560">Oxidoreductase</keyword>
<keyword evidence="10" id="KW-1185">Reference proteome</keyword>
<organism evidence="9 10">
    <name type="scientific">Uncinocarpus reesii (strain UAMH 1704)</name>
    <dbReference type="NCBI Taxonomy" id="336963"/>
    <lineage>
        <taxon>Eukaryota</taxon>
        <taxon>Fungi</taxon>
        <taxon>Dikarya</taxon>
        <taxon>Ascomycota</taxon>
        <taxon>Pezizomycotina</taxon>
        <taxon>Eurotiomycetes</taxon>
        <taxon>Eurotiomycetidae</taxon>
        <taxon>Onygenales</taxon>
        <taxon>Onygenaceae</taxon>
        <taxon>Uncinocarpus</taxon>
    </lineage>
</organism>
<dbReference type="InterPro" id="IPR036318">
    <property type="entry name" value="FAD-bd_PCMH-like_sf"/>
</dbReference>
<evidence type="ECO:0000256" key="5">
    <source>
        <dbReference type="ARBA" id="ARBA00023002"/>
    </source>
</evidence>
<dbReference type="GO" id="GO:0071949">
    <property type="term" value="F:FAD binding"/>
    <property type="evidence" value="ECO:0007669"/>
    <property type="project" value="InterPro"/>
</dbReference>
<dbReference type="Pfam" id="PF01565">
    <property type="entry name" value="FAD_binding_4"/>
    <property type="match status" value="1"/>
</dbReference>
<dbReference type="STRING" id="336963.C4JWA8"/>
<dbReference type="SUPFAM" id="SSF56176">
    <property type="entry name" value="FAD-binding/transporter-associated domain-like"/>
    <property type="match status" value="1"/>
</dbReference>
<sequence length="332" mass="38218">MEKHNESVSAIASRVKQFYQDSRPFRIYHGSTSSTRQSQHWNDNTIDVSALSNVLCIDKERRLAVVEPNVPMDKLVESTLPHGFIPPVVMEFPGITVGGGFSGTSGESSSFRHGLFEDTVVDWFMHSRVMYHALHKSGLAMQSLVQDVAVPYQQAPELLDYLDRTLSCYPLWFCPISADNHRSLWSEKTMDKIKDANGCKMLLNFGVWCPASTNRKKFVQLNRDIEHKVHQLNGFKCLYAHAYYTEDEFWSIYDQGPYDALRSKYHAGHLPSVYDKVVVDFAAEQRARDESWIVWLKSVFWSIWPLMGLYGVAHVMLRHGYMLRRGDEKKKV</sequence>
<gene>
    <name evidence="9" type="ORF">UREG_06850</name>
</gene>
<dbReference type="Gene3D" id="3.30.465.10">
    <property type="match status" value="1"/>
</dbReference>
<evidence type="ECO:0000313" key="9">
    <source>
        <dbReference type="EMBL" id="EEP81985.1"/>
    </source>
</evidence>
<dbReference type="GO" id="GO:0008202">
    <property type="term" value="P:steroid metabolic process"/>
    <property type="evidence" value="ECO:0007669"/>
    <property type="project" value="TreeGrafter"/>
</dbReference>
<dbReference type="HOGENOM" id="CLU_025883_3_0_1"/>
<dbReference type="GO" id="GO:0000246">
    <property type="term" value="F:Delta24(24-1) sterol reductase activity"/>
    <property type="evidence" value="ECO:0007669"/>
    <property type="project" value="TreeGrafter"/>
</dbReference>
<dbReference type="InterPro" id="IPR040165">
    <property type="entry name" value="Diminuto-like"/>
</dbReference>
<evidence type="ECO:0000256" key="1">
    <source>
        <dbReference type="ARBA" id="ARBA00004167"/>
    </source>
</evidence>
<evidence type="ECO:0000256" key="2">
    <source>
        <dbReference type="ARBA" id="ARBA00012405"/>
    </source>
</evidence>
<keyword evidence="6 7" id="KW-0472">Membrane</keyword>
<dbReference type="RefSeq" id="XP_002583883.1">
    <property type="nucleotide sequence ID" value="XM_002583837.1"/>
</dbReference>
<dbReference type="GO" id="GO:0005737">
    <property type="term" value="C:cytoplasm"/>
    <property type="evidence" value="ECO:0007669"/>
    <property type="project" value="TreeGrafter"/>
</dbReference>
<keyword evidence="3 7" id="KW-0812">Transmembrane</keyword>
<reference evidence="10" key="1">
    <citation type="journal article" date="2009" name="Genome Res.">
        <title>Comparative genomic analyses of the human fungal pathogens Coccidioides and their relatives.</title>
        <authorList>
            <person name="Sharpton T.J."/>
            <person name="Stajich J.E."/>
            <person name="Rounsley S.D."/>
            <person name="Gardner M.J."/>
            <person name="Wortman J.R."/>
            <person name="Jordar V.S."/>
            <person name="Maiti R."/>
            <person name="Kodira C.D."/>
            <person name="Neafsey D.E."/>
            <person name="Zeng Q."/>
            <person name="Hung C.-Y."/>
            <person name="McMahan C."/>
            <person name="Muszewska A."/>
            <person name="Grynberg M."/>
            <person name="Mandel M.A."/>
            <person name="Kellner E.M."/>
            <person name="Barker B.M."/>
            <person name="Galgiani J.N."/>
            <person name="Orbach M.J."/>
            <person name="Kirkland T.N."/>
            <person name="Cole G.T."/>
            <person name="Henn M.R."/>
            <person name="Birren B.W."/>
            <person name="Taylor J.W."/>
        </authorList>
    </citation>
    <scope>NUCLEOTIDE SEQUENCE [LARGE SCALE GENOMIC DNA]</scope>
    <source>
        <strain evidence="10">UAMH 1704</strain>
    </source>
</reference>
<dbReference type="OrthoDB" id="415825at2759"/>
<proteinExistence type="predicted"/>
<keyword evidence="4 7" id="KW-1133">Transmembrane helix</keyword>
<dbReference type="GO" id="GO:0050614">
    <property type="term" value="F:Delta24-sterol reductase activity"/>
    <property type="evidence" value="ECO:0007669"/>
    <property type="project" value="UniProtKB-EC"/>
</dbReference>
<evidence type="ECO:0000259" key="8">
    <source>
        <dbReference type="PROSITE" id="PS51387"/>
    </source>
</evidence>
<name>C4JWA8_UNCRE</name>
<comment type="subcellular location">
    <subcellularLocation>
        <location evidence="1">Membrane</location>
        <topology evidence="1">Single-pass membrane protein</topology>
    </subcellularLocation>
</comment>
<dbReference type="PROSITE" id="PS51387">
    <property type="entry name" value="FAD_PCMH"/>
    <property type="match status" value="1"/>
</dbReference>
<feature type="transmembrane region" description="Helical" evidence="7">
    <location>
        <begin position="292"/>
        <end position="317"/>
    </location>
</feature>
<dbReference type="OMA" id="LWICPLR"/>
<accession>C4JWA8</accession>
<evidence type="ECO:0000256" key="6">
    <source>
        <dbReference type="ARBA" id="ARBA00023136"/>
    </source>
</evidence>
<dbReference type="KEGG" id="ure:UREG_06850"/>
<dbReference type="EC" id="1.3.1.72" evidence="2"/>
<dbReference type="PANTHER" id="PTHR10801">
    <property type="entry name" value="24-DEHYDROCHOLESTEROL REDUCTASE"/>
    <property type="match status" value="1"/>
</dbReference>
<dbReference type="InterPro" id="IPR016166">
    <property type="entry name" value="FAD-bd_PCMH"/>
</dbReference>
<dbReference type="AlphaFoldDB" id="C4JWA8"/>
<dbReference type="InParanoid" id="C4JWA8"/>
<evidence type="ECO:0000256" key="7">
    <source>
        <dbReference type="SAM" id="Phobius"/>
    </source>
</evidence>
<dbReference type="Proteomes" id="UP000002058">
    <property type="component" value="Unassembled WGS sequence"/>
</dbReference>